<keyword evidence="5 10" id="KW-0999">Mitochondrion inner membrane</keyword>
<sequence length="355" mass="38254">MLTKALQPVKSVKRLSYTHAALETPVTIVAHTEFVKYFDPRSCGSRKFMSNVSHHLVSGALSGFASTAFLQPFDLLKTRLQQGDGAESARRSGRLTQTVRNIVASNGITGLWRGTSASLLRNVPGIALYMTGLNQVRTAMATSPYFASVRATDSSKHASVLPKLTSQGNLVAGATTRVAVGFLLNPISVLKARWESDVYAYRSLTSAFASIVRSGPSELFRGFLASSMRDAPYAGLFVVCYEGIKREATLFLPPSSQASSAVIHSGSAAAAGTIATLATHPFDVIKTKMQIYSGGQYRGLSETVRTVLLQRGMAGFFDGASLRLSRKIFSSALGWAVYESVLMFIRTQPLQSPLH</sequence>
<reference evidence="12 13" key="1">
    <citation type="submission" date="2019-02" db="EMBL/GenBank/DDBJ databases">
        <title>Genome sequencing of the rare red list fungi Dentipellis fragilis.</title>
        <authorList>
            <person name="Buettner E."/>
            <person name="Kellner H."/>
        </authorList>
    </citation>
    <scope>NUCLEOTIDE SEQUENCE [LARGE SCALE GENOMIC DNA]</scope>
    <source>
        <strain evidence="12 13">DSM 105465</strain>
    </source>
</reference>
<dbReference type="OrthoDB" id="1924968at2759"/>
<dbReference type="Proteomes" id="UP000298327">
    <property type="component" value="Unassembled WGS sequence"/>
</dbReference>
<dbReference type="EMBL" id="SEOQ01000211">
    <property type="protein sequence ID" value="TFY66875.1"/>
    <property type="molecule type" value="Genomic_DNA"/>
</dbReference>
<dbReference type="STRING" id="205917.A0A4Y9YX22"/>
<comment type="similarity">
    <text evidence="10">Belongs to the mitochondrial carrier (TC 2.A.29) family. SLC25A38 subfamily.</text>
</comment>
<evidence type="ECO:0000256" key="5">
    <source>
        <dbReference type="ARBA" id="ARBA00022792"/>
    </source>
</evidence>
<dbReference type="Gene3D" id="1.50.40.10">
    <property type="entry name" value="Mitochondrial carrier domain"/>
    <property type="match status" value="1"/>
</dbReference>
<dbReference type="GO" id="GO:0005743">
    <property type="term" value="C:mitochondrial inner membrane"/>
    <property type="evidence" value="ECO:0007669"/>
    <property type="project" value="UniProtKB-SubCell"/>
</dbReference>
<keyword evidence="4 10" id="KW-0677">Repeat</keyword>
<evidence type="ECO:0000256" key="4">
    <source>
        <dbReference type="ARBA" id="ARBA00022737"/>
    </source>
</evidence>
<dbReference type="InterPro" id="IPR030847">
    <property type="entry name" value="Hem25/SLC25A38"/>
</dbReference>
<dbReference type="GO" id="GO:1904983">
    <property type="term" value="P:glycine import into mitochondrion"/>
    <property type="evidence" value="ECO:0007669"/>
    <property type="project" value="UniProtKB-UniRule"/>
</dbReference>
<dbReference type="SUPFAM" id="SSF103506">
    <property type="entry name" value="Mitochondrial carrier"/>
    <property type="match status" value="1"/>
</dbReference>
<comment type="catalytic activity">
    <reaction evidence="9 10">
        <text>glycine(in) = glycine(out)</text>
        <dbReference type="Rhea" id="RHEA:70715"/>
        <dbReference type="ChEBI" id="CHEBI:57305"/>
    </reaction>
</comment>
<dbReference type="GO" id="GO:0015187">
    <property type="term" value="F:glycine transmembrane transporter activity"/>
    <property type="evidence" value="ECO:0007669"/>
    <property type="project" value="UniProtKB-UniRule"/>
</dbReference>
<gene>
    <name evidence="12" type="ORF">EVG20_g4217</name>
</gene>
<dbReference type="PROSITE" id="PS50920">
    <property type="entry name" value="SOLCAR"/>
    <property type="match status" value="3"/>
</dbReference>
<evidence type="ECO:0000256" key="10">
    <source>
        <dbReference type="HAMAP-Rule" id="MF_03064"/>
    </source>
</evidence>
<keyword evidence="8 10" id="KW-0472">Membrane</keyword>
<evidence type="ECO:0000256" key="11">
    <source>
        <dbReference type="PROSITE-ProRule" id="PRU00282"/>
    </source>
</evidence>
<evidence type="ECO:0000313" key="13">
    <source>
        <dbReference type="Proteomes" id="UP000298327"/>
    </source>
</evidence>
<dbReference type="InterPro" id="IPR018108">
    <property type="entry name" value="MCP_transmembrane"/>
</dbReference>
<evidence type="ECO:0000256" key="6">
    <source>
        <dbReference type="ARBA" id="ARBA00022989"/>
    </source>
</evidence>
<evidence type="ECO:0000313" key="12">
    <source>
        <dbReference type="EMBL" id="TFY66875.1"/>
    </source>
</evidence>
<comment type="caution">
    <text evidence="12">The sequence shown here is derived from an EMBL/GenBank/DDBJ whole genome shotgun (WGS) entry which is preliminary data.</text>
</comment>
<comment type="subcellular location">
    <subcellularLocation>
        <location evidence="10">Mitochondrion inner membrane</location>
        <topology evidence="10">Multi-pass membrane protein</topology>
    </subcellularLocation>
    <subcellularLocation>
        <location evidence="1">Mitochondrion membrane</location>
        <topology evidence="1">Multi-pass membrane protein</topology>
    </subcellularLocation>
</comment>
<name>A0A4Y9YX22_9AGAM</name>
<dbReference type="InterPro" id="IPR023395">
    <property type="entry name" value="MCP_dom_sf"/>
</dbReference>
<protein>
    <recommendedName>
        <fullName evidence="10">Mitochondrial glycine transporter</fullName>
    </recommendedName>
    <alternativeName>
        <fullName evidence="10">Solute carrier family 25 member 38 homolog</fullName>
    </alternativeName>
</protein>
<keyword evidence="2 10" id="KW-0813">Transport</keyword>
<evidence type="ECO:0000256" key="8">
    <source>
        <dbReference type="ARBA" id="ARBA00023136"/>
    </source>
</evidence>
<evidence type="ECO:0000256" key="3">
    <source>
        <dbReference type="ARBA" id="ARBA00022692"/>
    </source>
</evidence>
<keyword evidence="13" id="KW-1185">Reference proteome</keyword>
<dbReference type="HAMAP" id="MF_03064">
    <property type="entry name" value="SLC25A38"/>
    <property type="match status" value="1"/>
</dbReference>
<proteinExistence type="inferred from homology"/>
<dbReference type="PANTHER" id="PTHR46181:SF3">
    <property type="entry name" value="MITOCHONDRIAL GLYCINE TRANSPORTER"/>
    <property type="match status" value="1"/>
</dbReference>
<feature type="repeat" description="Solcar" evidence="11">
    <location>
        <begin position="259"/>
        <end position="344"/>
    </location>
</feature>
<keyword evidence="7 10" id="KW-0496">Mitochondrion</keyword>
<feature type="repeat" description="Solcar" evidence="11">
    <location>
        <begin position="167"/>
        <end position="247"/>
    </location>
</feature>
<dbReference type="PANTHER" id="PTHR46181">
    <property type="entry name" value="MITOCHONDRIAL GLYCINE TRANSPORTER"/>
    <property type="match status" value="1"/>
</dbReference>
<evidence type="ECO:0000256" key="9">
    <source>
        <dbReference type="ARBA" id="ARBA00034060"/>
    </source>
</evidence>
<feature type="repeat" description="Solcar" evidence="11">
    <location>
        <begin position="50"/>
        <end position="139"/>
    </location>
</feature>
<dbReference type="PRINTS" id="PR00926">
    <property type="entry name" value="MITOCARRIER"/>
</dbReference>
<evidence type="ECO:0000256" key="7">
    <source>
        <dbReference type="ARBA" id="ARBA00023128"/>
    </source>
</evidence>
<dbReference type="Pfam" id="PF00153">
    <property type="entry name" value="Mito_carr"/>
    <property type="match status" value="3"/>
</dbReference>
<organism evidence="12 13">
    <name type="scientific">Dentipellis fragilis</name>
    <dbReference type="NCBI Taxonomy" id="205917"/>
    <lineage>
        <taxon>Eukaryota</taxon>
        <taxon>Fungi</taxon>
        <taxon>Dikarya</taxon>
        <taxon>Basidiomycota</taxon>
        <taxon>Agaricomycotina</taxon>
        <taxon>Agaricomycetes</taxon>
        <taxon>Russulales</taxon>
        <taxon>Hericiaceae</taxon>
        <taxon>Dentipellis</taxon>
    </lineage>
</organism>
<evidence type="ECO:0000256" key="1">
    <source>
        <dbReference type="ARBA" id="ARBA00004225"/>
    </source>
</evidence>
<dbReference type="AlphaFoldDB" id="A0A4Y9YX22"/>
<accession>A0A4Y9YX22</accession>
<dbReference type="InterPro" id="IPR002067">
    <property type="entry name" value="MCP"/>
</dbReference>
<comment type="function">
    <text evidence="10">Mitochondrial glycine transporter that imports glycine into the mitochondrial matrix. Plays an important role in providing glycine for the first enzymatic step in heme biosynthesis, the condensation of glycine with succinyl-CoA to produce 5-aminolevulinate (ALA) in the miochondrial matrix.</text>
</comment>
<keyword evidence="6 10" id="KW-1133">Transmembrane helix</keyword>
<keyword evidence="3 10" id="KW-0812">Transmembrane</keyword>
<evidence type="ECO:0000256" key="2">
    <source>
        <dbReference type="ARBA" id="ARBA00022448"/>
    </source>
</evidence>